<feature type="compositionally biased region" description="Pro residues" evidence="1">
    <location>
        <begin position="173"/>
        <end position="192"/>
    </location>
</feature>
<reference evidence="3 4" key="1">
    <citation type="submission" date="2019-07" db="EMBL/GenBank/DDBJ databases">
        <title>Draft genome assembly of a fouling barnacle, Amphibalanus amphitrite (Darwin, 1854): The first reference genome for Thecostraca.</title>
        <authorList>
            <person name="Kim W."/>
        </authorList>
    </citation>
    <scope>NUCLEOTIDE SEQUENCE [LARGE SCALE GENOMIC DNA]</scope>
    <source>
        <strain evidence="3">SNU_AA5</strain>
        <tissue evidence="3">Soma without cirri and trophi</tissue>
    </source>
</reference>
<accession>A0A6A4WNY7</accession>
<dbReference type="EMBL" id="VIIS01000923">
    <property type="protein sequence ID" value="KAF0303661.1"/>
    <property type="molecule type" value="Genomic_DNA"/>
</dbReference>
<dbReference type="OrthoDB" id="9976382at2759"/>
<dbReference type="Proteomes" id="UP000440578">
    <property type="component" value="Unassembled WGS sequence"/>
</dbReference>
<feature type="compositionally biased region" description="Low complexity" evidence="1">
    <location>
        <begin position="254"/>
        <end position="271"/>
    </location>
</feature>
<keyword evidence="4" id="KW-1185">Reference proteome</keyword>
<proteinExistence type="predicted"/>
<evidence type="ECO:0000313" key="4">
    <source>
        <dbReference type="Proteomes" id="UP000440578"/>
    </source>
</evidence>
<evidence type="ECO:0000313" key="3">
    <source>
        <dbReference type="EMBL" id="KAF0303661.1"/>
    </source>
</evidence>
<keyword evidence="2" id="KW-0472">Membrane</keyword>
<comment type="caution">
    <text evidence="3">The sequence shown here is derived from an EMBL/GenBank/DDBJ whole genome shotgun (WGS) entry which is preliminary data.</text>
</comment>
<organism evidence="3 4">
    <name type="scientific">Amphibalanus amphitrite</name>
    <name type="common">Striped barnacle</name>
    <name type="synonym">Balanus amphitrite</name>
    <dbReference type="NCBI Taxonomy" id="1232801"/>
    <lineage>
        <taxon>Eukaryota</taxon>
        <taxon>Metazoa</taxon>
        <taxon>Ecdysozoa</taxon>
        <taxon>Arthropoda</taxon>
        <taxon>Crustacea</taxon>
        <taxon>Multicrustacea</taxon>
        <taxon>Cirripedia</taxon>
        <taxon>Thoracica</taxon>
        <taxon>Thoracicalcarea</taxon>
        <taxon>Balanomorpha</taxon>
        <taxon>Balanoidea</taxon>
        <taxon>Balanidae</taxon>
        <taxon>Amphibalaninae</taxon>
        <taxon>Amphibalanus</taxon>
    </lineage>
</organism>
<dbReference type="AlphaFoldDB" id="A0A6A4WNY7"/>
<evidence type="ECO:0000256" key="2">
    <source>
        <dbReference type="SAM" id="Phobius"/>
    </source>
</evidence>
<gene>
    <name evidence="3" type="ORF">FJT64_024382</name>
</gene>
<keyword evidence="2" id="KW-1133">Transmembrane helix</keyword>
<name>A0A6A4WNY7_AMPAM</name>
<feature type="region of interest" description="Disordered" evidence="1">
    <location>
        <begin position="162"/>
        <end position="205"/>
    </location>
</feature>
<dbReference type="Gene3D" id="1.20.1270.60">
    <property type="entry name" value="Arfaptin homology (AH) domain/BAR domain"/>
    <property type="match status" value="1"/>
</dbReference>
<protein>
    <submittedName>
        <fullName evidence="3">Uncharacterized protein</fullName>
    </submittedName>
</protein>
<dbReference type="InterPro" id="IPR027267">
    <property type="entry name" value="AH/BAR_dom_sf"/>
</dbReference>
<feature type="transmembrane region" description="Helical" evidence="2">
    <location>
        <begin position="116"/>
        <end position="139"/>
    </location>
</feature>
<feature type="region of interest" description="Disordered" evidence="1">
    <location>
        <begin position="254"/>
        <end position="311"/>
    </location>
</feature>
<keyword evidence="2" id="KW-0812">Transmembrane</keyword>
<evidence type="ECO:0000256" key="1">
    <source>
        <dbReference type="SAM" id="MobiDB-lite"/>
    </source>
</evidence>
<sequence length="372" mass="39393">MRIAMAVGDYQTPCREVGIFREEPGRVPGEDADNALRPFSDIDGASSVVSHLTTTESGLEALGAIISGILGTTSPAVDNVEDADLTSNSPEVDESSVLVADSGAAAAAAQLSSSDIAYILIGTTAGVIVLCVTLVLALVRGRRGGRLYALFARALRSDYRQGLESRAGTSPEDPSPPPPPPALPARPPPPPVGLTTHKLGSWFNGRSETLGSETFHSKLALPVPYASQVAPPAGSRQPRPHGYNLRQLVGGLTSQLMSSSSSTAGSVVNTSDFDDTPKSRRAGRKDDGDAAPGTAEEAKQRAEEAFEECSDTAKSEIRALQRLRSTEILSDMAELARSQIHAAQILRAELGRHLDTIRQFTVPEPGQLRRRR</sequence>